<keyword evidence="7" id="KW-0808">Transferase</keyword>
<comment type="cofactor">
    <cofactor evidence="1">
        <name>pyridoxal 5'-phosphate</name>
        <dbReference type="ChEBI" id="CHEBI:597326"/>
    </cofactor>
</comment>
<comment type="similarity">
    <text evidence="2">Belongs to the class-V pyridoxal-phosphate-dependent aminotransferase family. Csd subfamily.</text>
</comment>
<sequence>MIYFDNGATTLQKPKEVAKEVFRGISAERFGNPGRGAHASAHNALAELFKTRSAVAKIFNIKNPLNIALCQNATAALNLVIKSLFSSTDGIITTKLEHNSVLRPLYQLEEGGAELSFIGFNTETGKLFYNDMEAAVTPRTKAVIVNHCSNVTGSICDLDYVYSVCKKYNLIMLVDASQSAGTIPIDISKYGNSIFCFTGHKGLYGPQGTGGIAVNGDFNFKPVFSGGSGVHSFEHKHPEEMPDIFEAGTMNVPAFMGLTAGCNYILKTGIEKINVKLKNLRQEFIKAVSGIPHIKIYGTTESEAGASIGINLGNLPSGEVSRILDEEYSIATRPGAHCAPLVHTSFGTEKQGIVRFSFSSFNTKEEIKKAAAALERIAANYGN</sequence>
<dbReference type="InterPro" id="IPR015421">
    <property type="entry name" value="PyrdxlP-dep_Trfase_major"/>
</dbReference>
<evidence type="ECO:0000259" key="6">
    <source>
        <dbReference type="Pfam" id="PF00266"/>
    </source>
</evidence>
<dbReference type="EMBL" id="CP061839">
    <property type="protein sequence ID" value="QOW61217.1"/>
    <property type="molecule type" value="Genomic_DNA"/>
</dbReference>
<keyword evidence="4" id="KW-0663">Pyridoxal phosphate</keyword>
<dbReference type="Gene3D" id="3.90.1150.10">
    <property type="entry name" value="Aspartate Aminotransferase, domain 1"/>
    <property type="match status" value="1"/>
</dbReference>
<reference evidence="7 8" key="1">
    <citation type="submission" date="2020-09" db="EMBL/GenBank/DDBJ databases">
        <title>Characterization of Treponema spp. from bovine digital dermatitis in Korea.</title>
        <authorList>
            <person name="Espiritu H.M."/>
            <person name="Cho Y.I."/>
            <person name="Mamuad L."/>
        </authorList>
    </citation>
    <scope>NUCLEOTIDE SEQUENCE [LARGE SCALE GENOMIC DNA]</scope>
    <source>
        <strain evidence="7 8">KS1</strain>
    </source>
</reference>
<dbReference type="RefSeq" id="WP_020964987.1">
    <property type="nucleotide sequence ID" value="NZ_CP061839.1"/>
</dbReference>
<evidence type="ECO:0000256" key="1">
    <source>
        <dbReference type="ARBA" id="ARBA00001933"/>
    </source>
</evidence>
<dbReference type="EC" id="2.8.1.7" evidence="3"/>
<evidence type="ECO:0000313" key="8">
    <source>
        <dbReference type="Proteomes" id="UP000593915"/>
    </source>
</evidence>
<dbReference type="GeneID" id="301089805"/>
<evidence type="ECO:0000256" key="2">
    <source>
        <dbReference type="ARBA" id="ARBA00010447"/>
    </source>
</evidence>
<keyword evidence="7" id="KW-0032">Aminotransferase</keyword>
<gene>
    <name evidence="7" type="ORF">IFE08_02125</name>
</gene>
<evidence type="ECO:0000256" key="3">
    <source>
        <dbReference type="ARBA" id="ARBA00012239"/>
    </source>
</evidence>
<dbReference type="InterPro" id="IPR000192">
    <property type="entry name" value="Aminotrans_V_dom"/>
</dbReference>
<dbReference type="GO" id="GO:0031071">
    <property type="term" value="F:cysteine desulfurase activity"/>
    <property type="evidence" value="ECO:0007669"/>
    <property type="project" value="UniProtKB-EC"/>
</dbReference>
<dbReference type="PANTHER" id="PTHR43586:SF4">
    <property type="entry name" value="ISOPENICILLIN N EPIMERASE"/>
    <property type="match status" value="1"/>
</dbReference>
<dbReference type="Pfam" id="PF00266">
    <property type="entry name" value="Aminotran_5"/>
    <property type="match status" value="1"/>
</dbReference>
<accession>A0A7S6WR27</accession>
<dbReference type="Proteomes" id="UP000593915">
    <property type="component" value="Chromosome"/>
</dbReference>
<evidence type="ECO:0000313" key="7">
    <source>
        <dbReference type="EMBL" id="QOW61217.1"/>
    </source>
</evidence>
<proteinExistence type="inferred from homology"/>
<evidence type="ECO:0000256" key="5">
    <source>
        <dbReference type="ARBA" id="ARBA00050776"/>
    </source>
</evidence>
<protein>
    <recommendedName>
        <fullName evidence="3">cysteine desulfurase</fullName>
        <ecNumber evidence="3">2.8.1.7</ecNumber>
    </recommendedName>
</protein>
<evidence type="ECO:0000256" key="4">
    <source>
        <dbReference type="ARBA" id="ARBA00022898"/>
    </source>
</evidence>
<dbReference type="Gene3D" id="3.40.640.10">
    <property type="entry name" value="Type I PLP-dependent aspartate aminotransferase-like (Major domain)"/>
    <property type="match status" value="1"/>
</dbReference>
<dbReference type="AlphaFoldDB" id="A0A7S6WR27"/>
<name>A0A7S6WR27_9SPIR</name>
<dbReference type="SUPFAM" id="SSF53383">
    <property type="entry name" value="PLP-dependent transferases"/>
    <property type="match status" value="1"/>
</dbReference>
<dbReference type="PANTHER" id="PTHR43586">
    <property type="entry name" value="CYSTEINE DESULFURASE"/>
    <property type="match status" value="1"/>
</dbReference>
<organism evidence="7 8">
    <name type="scientific">Treponema pedis</name>
    <dbReference type="NCBI Taxonomy" id="409322"/>
    <lineage>
        <taxon>Bacteria</taxon>
        <taxon>Pseudomonadati</taxon>
        <taxon>Spirochaetota</taxon>
        <taxon>Spirochaetia</taxon>
        <taxon>Spirochaetales</taxon>
        <taxon>Treponemataceae</taxon>
        <taxon>Treponema</taxon>
    </lineage>
</organism>
<comment type="catalytic activity">
    <reaction evidence="5">
        <text>(sulfur carrier)-H + L-cysteine = (sulfur carrier)-SH + L-alanine</text>
        <dbReference type="Rhea" id="RHEA:43892"/>
        <dbReference type="Rhea" id="RHEA-COMP:14737"/>
        <dbReference type="Rhea" id="RHEA-COMP:14739"/>
        <dbReference type="ChEBI" id="CHEBI:29917"/>
        <dbReference type="ChEBI" id="CHEBI:35235"/>
        <dbReference type="ChEBI" id="CHEBI:57972"/>
        <dbReference type="ChEBI" id="CHEBI:64428"/>
        <dbReference type="EC" id="2.8.1.7"/>
    </reaction>
</comment>
<dbReference type="GO" id="GO:0008483">
    <property type="term" value="F:transaminase activity"/>
    <property type="evidence" value="ECO:0007669"/>
    <property type="project" value="UniProtKB-KW"/>
</dbReference>
<dbReference type="InterPro" id="IPR015424">
    <property type="entry name" value="PyrdxlP-dep_Trfase"/>
</dbReference>
<feature type="domain" description="Aminotransferase class V" evidence="6">
    <location>
        <begin position="2"/>
        <end position="369"/>
    </location>
</feature>
<dbReference type="InterPro" id="IPR015422">
    <property type="entry name" value="PyrdxlP-dep_Trfase_small"/>
</dbReference>
<dbReference type="PIRSF" id="PIRSF005572">
    <property type="entry name" value="NifS"/>
    <property type="match status" value="1"/>
</dbReference>
<dbReference type="InterPro" id="IPR016454">
    <property type="entry name" value="Cysteine_dSase"/>
</dbReference>